<evidence type="ECO:0000256" key="1">
    <source>
        <dbReference type="SAM" id="MobiDB-lite"/>
    </source>
</evidence>
<accession>A0A7J6X176</accession>
<protein>
    <submittedName>
        <fullName evidence="2">Uncharacterized protein</fullName>
    </submittedName>
</protein>
<dbReference type="PANTHER" id="PTHR31973:SF187">
    <property type="entry name" value="MUTATOR TRANSPOSASE MUDRA PROTEIN"/>
    <property type="match status" value="1"/>
</dbReference>
<name>A0A7J6X176_THATH</name>
<evidence type="ECO:0000313" key="3">
    <source>
        <dbReference type="Proteomes" id="UP000554482"/>
    </source>
</evidence>
<keyword evidence="3" id="KW-1185">Reference proteome</keyword>
<dbReference type="EMBL" id="JABWDY010008000">
    <property type="protein sequence ID" value="KAF5202528.1"/>
    <property type="molecule type" value="Genomic_DNA"/>
</dbReference>
<proteinExistence type="predicted"/>
<feature type="region of interest" description="Disordered" evidence="1">
    <location>
        <begin position="1"/>
        <end position="89"/>
    </location>
</feature>
<dbReference type="PANTHER" id="PTHR31973">
    <property type="entry name" value="POLYPROTEIN, PUTATIVE-RELATED"/>
    <property type="match status" value="1"/>
</dbReference>
<feature type="non-terminal residue" evidence="2">
    <location>
        <position position="1"/>
    </location>
</feature>
<comment type="caution">
    <text evidence="2">The sequence shown here is derived from an EMBL/GenBank/DDBJ whole genome shotgun (WGS) entry which is preliminary data.</text>
</comment>
<dbReference type="AlphaFoldDB" id="A0A7J6X176"/>
<dbReference type="Proteomes" id="UP000554482">
    <property type="component" value="Unassembled WGS sequence"/>
</dbReference>
<feature type="compositionally biased region" description="Acidic residues" evidence="1">
    <location>
        <begin position="46"/>
        <end position="83"/>
    </location>
</feature>
<sequence>MTDVLITENNVLTGESDDDNDDYVAPEHFGLTINDAVGDIDRNSSDESDYIPSDEDSDNSSDSETELEDEKDINAEDEGDEELQFGRNNANVFDEEDNKKMYEHGVKKALPSLSKGMVWPTIYQARRIKDKHTVVLKKYKDEHTCEPLKDNRKKHGKAPYVADEIKEVIRDHPNFTPRDIINHVFRKTGAEVTYWTAWADKNKVIQKLKGSFEEGFWMVPEICKQVLKGNPDSTCKYYIDGDHQFVGFTGEHLTTLSWASAKAFKKSEHKKIMEMLEKDHKDAKTWLESEPVQSWARCYFDLTSK</sequence>
<dbReference type="OrthoDB" id="1389923at2759"/>
<feature type="compositionally biased region" description="Acidic residues" evidence="1">
    <location>
        <begin position="15"/>
        <end position="24"/>
    </location>
</feature>
<organism evidence="2 3">
    <name type="scientific">Thalictrum thalictroides</name>
    <name type="common">Rue-anemone</name>
    <name type="synonym">Anemone thalictroides</name>
    <dbReference type="NCBI Taxonomy" id="46969"/>
    <lineage>
        <taxon>Eukaryota</taxon>
        <taxon>Viridiplantae</taxon>
        <taxon>Streptophyta</taxon>
        <taxon>Embryophyta</taxon>
        <taxon>Tracheophyta</taxon>
        <taxon>Spermatophyta</taxon>
        <taxon>Magnoliopsida</taxon>
        <taxon>Ranunculales</taxon>
        <taxon>Ranunculaceae</taxon>
        <taxon>Thalictroideae</taxon>
        <taxon>Thalictrum</taxon>
    </lineage>
</organism>
<gene>
    <name evidence="2" type="ORF">FRX31_007885</name>
</gene>
<reference evidence="2 3" key="1">
    <citation type="submission" date="2020-06" db="EMBL/GenBank/DDBJ databases">
        <title>Transcriptomic and genomic resources for Thalictrum thalictroides and T. hernandezii: Facilitating candidate gene discovery in an emerging model plant lineage.</title>
        <authorList>
            <person name="Arias T."/>
            <person name="Riano-Pachon D.M."/>
            <person name="Di Stilio V.S."/>
        </authorList>
    </citation>
    <scope>NUCLEOTIDE SEQUENCE [LARGE SCALE GENOMIC DNA]</scope>
    <source>
        <strain evidence="3">cv. WT478/WT964</strain>
        <tissue evidence="2">Leaves</tissue>
    </source>
</reference>
<evidence type="ECO:0000313" key="2">
    <source>
        <dbReference type="EMBL" id="KAF5202528.1"/>
    </source>
</evidence>